<dbReference type="Proteomes" id="UP000770015">
    <property type="component" value="Unassembled WGS sequence"/>
</dbReference>
<keyword evidence="3" id="KW-1185">Reference proteome</keyword>
<dbReference type="OrthoDB" id="10327216at2759"/>
<sequence length="102" mass="10662">MQLTKIVFMAAMALGVAADTHASCTCNGGTVCTYAACDAYSTWFNLPAGQSRGFVSKQQDTCYAIWSNQASGAWESFRGFGGNEFRAACEAACGSGSRCDGS</sequence>
<feature type="signal peptide" evidence="1">
    <location>
        <begin position="1"/>
        <end position="18"/>
    </location>
</feature>
<reference evidence="2" key="1">
    <citation type="journal article" date="2021" name="Nat. Commun.">
        <title>Genetic determinants of endophytism in the Arabidopsis root mycobiome.</title>
        <authorList>
            <person name="Mesny F."/>
            <person name="Miyauchi S."/>
            <person name="Thiergart T."/>
            <person name="Pickel B."/>
            <person name="Atanasova L."/>
            <person name="Karlsson M."/>
            <person name="Huettel B."/>
            <person name="Barry K.W."/>
            <person name="Haridas S."/>
            <person name="Chen C."/>
            <person name="Bauer D."/>
            <person name="Andreopoulos W."/>
            <person name="Pangilinan J."/>
            <person name="LaButti K."/>
            <person name="Riley R."/>
            <person name="Lipzen A."/>
            <person name="Clum A."/>
            <person name="Drula E."/>
            <person name="Henrissat B."/>
            <person name="Kohler A."/>
            <person name="Grigoriev I.V."/>
            <person name="Martin F.M."/>
            <person name="Hacquard S."/>
        </authorList>
    </citation>
    <scope>NUCLEOTIDE SEQUENCE</scope>
    <source>
        <strain evidence="2">MPI-SDFR-AT-0117</strain>
    </source>
</reference>
<dbReference type="AlphaFoldDB" id="A0A9P8VN99"/>
<evidence type="ECO:0000313" key="2">
    <source>
        <dbReference type="EMBL" id="KAH6697588.1"/>
    </source>
</evidence>
<organism evidence="2 3">
    <name type="scientific">Plectosphaerella plurivora</name>
    <dbReference type="NCBI Taxonomy" id="936078"/>
    <lineage>
        <taxon>Eukaryota</taxon>
        <taxon>Fungi</taxon>
        <taxon>Dikarya</taxon>
        <taxon>Ascomycota</taxon>
        <taxon>Pezizomycotina</taxon>
        <taxon>Sordariomycetes</taxon>
        <taxon>Hypocreomycetidae</taxon>
        <taxon>Glomerellales</taxon>
        <taxon>Plectosphaerellaceae</taxon>
        <taxon>Plectosphaerella</taxon>
    </lineage>
</organism>
<keyword evidence="1" id="KW-0732">Signal</keyword>
<accession>A0A9P8VN99</accession>
<comment type="caution">
    <text evidence="2">The sequence shown here is derived from an EMBL/GenBank/DDBJ whole genome shotgun (WGS) entry which is preliminary data.</text>
</comment>
<proteinExistence type="predicted"/>
<name>A0A9P8VN99_9PEZI</name>
<evidence type="ECO:0000313" key="3">
    <source>
        <dbReference type="Proteomes" id="UP000770015"/>
    </source>
</evidence>
<dbReference type="EMBL" id="JAGSXJ010000001">
    <property type="protein sequence ID" value="KAH6697588.1"/>
    <property type="molecule type" value="Genomic_DNA"/>
</dbReference>
<evidence type="ECO:0000256" key="1">
    <source>
        <dbReference type="SAM" id="SignalP"/>
    </source>
</evidence>
<protein>
    <submittedName>
        <fullName evidence="2">Uncharacterized protein</fullName>
    </submittedName>
</protein>
<gene>
    <name evidence="2" type="ORF">F5X68DRAFT_226952</name>
</gene>
<feature type="chain" id="PRO_5040477915" evidence="1">
    <location>
        <begin position="19"/>
        <end position="102"/>
    </location>
</feature>